<accession>A0A0R2AB71</accession>
<dbReference type="Gene3D" id="3.20.20.410">
    <property type="entry name" value="Protein of unknown function UPF0759"/>
    <property type="match status" value="1"/>
</dbReference>
<evidence type="ECO:0000313" key="2">
    <source>
        <dbReference type="Proteomes" id="UP000051008"/>
    </source>
</evidence>
<comment type="caution">
    <text evidence="1">The sequence shown here is derived from an EMBL/GenBank/DDBJ whole genome shotgun (WGS) entry which is preliminary data.</text>
</comment>
<evidence type="ECO:0008006" key="3">
    <source>
        <dbReference type="Google" id="ProtNLM"/>
    </source>
</evidence>
<proteinExistence type="predicted"/>
<keyword evidence="2" id="KW-1185">Reference proteome</keyword>
<dbReference type="PANTHER" id="PTHR30348:SF13">
    <property type="entry name" value="UPF0759 PROTEIN YUNF"/>
    <property type="match status" value="1"/>
</dbReference>
<dbReference type="Pfam" id="PF01904">
    <property type="entry name" value="DUF72"/>
    <property type="match status" value="1"/>
</dbReference>
<dbReference type="PANTHER" id="PTHR30348">
    <property type="entry name" value="UNCHARACTERIZED PROTEIN YECE"/>
    <property type="match status" value="1"/>
</dbReference>
<evidence type="ECO:0000313" key="1">
    <source>
        <dbReference type="EMBL" id="KRM63973.1"/>
    </source>
</evidence>
<gene>
    <name evidence="1" type="ORF">FC14_GL000094</name>
</gene>
<name>A0A0R2AB71_9LACO</name>
<dbReference type="Proteomes" id="UP000051008">
    <property type="component" value="Unassembled WGS sequence"/>
</dbReference>
<dbReference type="PATRIC" id="fig|1423718.3.peg.97"/>
<dbReference type="SUPFAM" id="SSF117396">
    <property type="entry name" value="TM1631-like"/>
    <property type="match status" value="1"/>
</dbReference>
<organism evidence="1 2">
    <name type="scientific">Ligilactobacillus agilis DSM 20509</name>
    <dbReference type="NCBI Taxonomy" id="1423718"/>
    <lineage>
        <taxon>Bacteria</taxon>
        <taxon>Bacillati</taxon>
        <taxon>Bacillota</taxon>
        <taxon>Bacilli</taxon>
        <taxon>Lactobacillales</taxon>
        <taxon>Lactobacillaceae</taxon>
        <taxon>Ligilactobacillus</taxon>
    </lineage>
</organism>
<dbReference type="RefSeq" id="WP_056976853.1">
    <property type="nucleotide sequence ID" value="NZ_AYYP01000046.1"/>
</dbReference>
<protein>
    <recommendedName>
        <fullName evidence="3">DUF72 domain-containing protein</fullName>
    </recommendedName>
</protein>
<dbReference type="AlphaFoldDB" id="A0A0R2AB71"/>
<dbReference type="InterPro" id="IPR036520">
    <property type="entry name" value="UPF0759_sf"/>
</dbReference>
<dbReference type="EMBL" id="AYYP01000046">
    <property type="protein sequence ID" value="KRM63973.1"/>
    <property type="molecule type" value="Genomic_DNA"/>
</dbReference>
<reference evidence="1 2" key="1">
    <citation type="journal article" date="2015" name="Genome Announc.">
        <title>Expanding the biotechnology potential of lactobacilli through comparative genomics of 213 strains and associated genera.</title>
        <authorList>
            <person name="Sun Z."/>
            <person name="Harris H.M."/>
            <person name="McCann A."/>
            <person name="Guo C."/>
            <person name="Argimon S."/>
            <person name="Zhang W."/>
            <person name="Yang X."/>
            <person name="Jeffery I.B."/>
            <person name="Cooney J.C."/>
            <person name="Kagawa T.F."/>
            <person name="Liu W."/>
            <person name="Song Y."/>
            <person name="Salvetti E."/>
            <person name="Wrobel A."/>
            <person name="Rasinkangas P."/>
            <person name="Parkhill J."/>
            <person name="Rea M.C."/>
            <person name="O'Sullivan O."/>
            <person name="Ritari J."/>
            <person name="Douillard F.P."/>
            <person name="Paul Ross R."/>
            <person name="Yang R."/>
            <person name="Briner A.E."/>
            <person name="Felis G.E."/>
            <person name="de Vos W.M."/>
            <person name="Barrangou R."/>
            <person name="Klaenhammer T.R."/>
            <person name="Caufield P.W."/>
            <person name="Cui Y."/>
            <person name="Zhang H."/>
            <person name="O'Toole P.W."/>
        </authorList>
    </citation>
    <scope>NUCLEOTIDE SEQUENCE [LARGE SCALE GENOMIC DNA]</scope>
    <source>
        <strain evidence="1 2">DSM 20509</strain>
    </source>
</reference>
<dbReference type="OrthoDB" id="9780310at2"/>
<sequence>MIELGLTTWSEHQTFINENRPVTLEEYAAHLPLVEVDTFFYGLPRASTVANWLSQVPPSFSFIPKVPKALTRHPGEQLAGLELKQAFSAFRQSVDSLVATNHLKTVLVQFPPTFTATKENVAYLRYFRSLLADLPLALELRHQSWYAPGVKDSLLRFCQQYQYSLVAADEPTNTQASVPFVLAATNPKLAVIRLHGRNARGWANQGADWRKKRTLYSYSQQELAWLKEQVLRIEAQVEEVVVIFNNNSAGDAAPNALAFKEMLGLEFSGLGKMPPEQLDLL</sequence>
<dbReference type="InterPro" id="IPR002763">
    <property type="entry name" value="DUF72"/>
</dbReference>